<dbReference type="PANTHER" id="PTHR38013">
    <property type="entry name" value="GLYCOPROTEIN/POLYSACCHARIDE METABOLISM"/>
    <property type="match status" value="1"/>
</dbReference>
<dbReference type="Proteomes" id="UP000215027">
    <property type="component" value="Chromosome II"/>
</dbReference>
<dbReference type="EMBL" id="LN890656">
    <property type="protein sequence ID" value="CUS06126.1"/>
    <property type="molecule type" value="Genomic_DNA"/>
</dbReference>
<accession>A0A160T6V1</accession>
<gene>
    <name evidence="1" type="ORF">CFX0092_B0592</name>
</gene>
<evidence type="ECO:0008006" key="3">
    <source>
        <dbReference type="Google" id="ProtNLM"/>
    </source>
</evidence>
<name>A0A160T6V1_9CHLR</name>
<dbReference type="InterPro" id="IPR039366">
    <property type="entry name" value="Pilotin"/>
</dbReference>
<dbReference type="PANTHER" id="PTHR38013:SF1">
    <property type="entry name" value="GLYCOPROTEIN_POLYSACCHARIDE METABOLISM"/>
    <property type="match status" value="1"/>
</dbReference>
<evidence type="ECO:0000313" key="2">
    <source>
        <dbReference type="Proteomes" id="UP000215027"/>
    </source>
</evidence>
<organism evidence="1 2">
    <name type="scientific">Candidatus Promineifilum breve</name>
    <dbReference type="NCBI Taxonomy" id="1806508"/>
    <lineage>
        <taxon>Bacteria</taxon>
        <taxon>Bacillati</taxon>
        <taxon>Chloroflexota</taxon>
        <taxon>Ardenticatenia</taxon>
        <taxon>Candidatus Promineifilales</taxon>
        <taxon>Candidatus Promineifilaceae</taxon>
        <taxon>Candidatus Promineifilum</taxon>
    </lineage>
</organism>
<protein>
    <recommendedName>
        <fullName evidence="3">Lipoprotein</fullName>
    </recommendedName>
</protein>
<evidence type="ECO:0000313" key="1">
    <source>
        <dbReference type="EMBL" id="CUS06126.1"/>
    </source>
</evidence>
<proteinExistence type="predicted"/>
<dbReference type="OrthoDB" id="5348860at2"/>
<sequence length="608" mass="62668">MIRPRGFVPYHRKENEEVRTRRLELLLVISTALLLALVACGAATESTTDAPAAGSGAIIGSVVYLERSALDPTAVIEVYLMQNDTVIATQTIPAEGRQVPIPFELTYDPALIDQTQTYLVAARILVGGAPVFASQAAVPVITNGAPTNGVEVMVGPVMTGAAGGNLTGTVTYLERIALTPDAVIHVELQDVSSGITSVIAAVDVNAEGRQVPIPFELAYDAAAIDPAGTYLLSANITQGGQITFAAPTGVPVLTNGAPTSNVEIVVSNAAVSPMAGSIQGTVTTARPPETLDPAAVLQVELREPMLADAPAAATLEIPLAGMAFPFSFDLPYDPATIDATKSYAVAARILSGNQLLFVSLAPVPVLTGGAPASQITVPVAAVPDPAGGVLRFTVSSDTPMTWPADSPAYLNVEIREPMLADAPATAFGYIPLAGLSLPVAFELGYDAAAINPDRQYIFDARIIDNNALTFSSAAATPVLTQGNPTNDVTLTLVAATITDAPPTGAITGVVTTDAPVPLDPAAALYVDFRQAGTTGDPIVTISQTLEGAQFPIPFEVPLNAATIDPNVDYVIGARILLGDQVLYASTVGVPVVTKGNPTTDVTVNIPPQ</sequence>
<dbReference type="AlphaFoldDB" id="A0A160T6V1"/>
<dbReference type="InterPro" id="IPR053196">
    <property type="entry name" value="Lipoprotein_YbaY-like"/>
</dbReference>
<keyword evidence="2" id="KW-1185">Reference proteome</keyword>
<reference evidence="1" key="1">
    <citation type="submission" date="2016-01" db="EMBL/GenBank/DDBJ databases">
        <authorList>
            <person name="Mcilroy J.S."/>
            <person name="Karst M S."/>
            <person name="Albertsen M."/>
        </authorList>
    </citation>
    <scope>NUCLEOTIDE SEQUENCE</scope>
    <source>
        <strain evidence="1">Cfx-K</strain>
    </source>
</reference>
<dbReference type="Pfam" id="PF09619">
    <property type="entry name" value="YscW"/>
    <property type="match status" value="5"/>
</dbReference>
<dbReference type="KEGG" id="pbf:CFX0092_B0592"/>